<feature type="region of interest" description="Disordered" evidence="1">
    <location>
        <begin position="332"/>
        <end position="361"/>
    </location>
</feature>
<gene>
    <name evidence="2" type="ORF">EUX98_g8324</name>
</gene>
<reference evidence="2 3" key="1">
    <citation type="submission" date="2019-02" db="EMBL/GenBank/DDBJ databases">
        <title>Genome sequencing of the rare red list fungi Antrodiella citrinella (Flaviporus citrinellus).</title>
        <authorList>
            <person name="Buettner E."/>
            <person name="Kellner H."/>
        </authorList>
    </citation>
    <scope>NUCLEOTIDE SEQUENCE [LARGE SCALE GENOMIC DNA]</scope>
    <source>
        <strain evidence="2 3">DSM 108506</strain>
    </source>
</reference>
<comment type="caution">
    <text evidence="2">The sequence shown here is derived from an EMBL/GenBank/DDBJ whole genome shotgun (WGS) entry which is preliminary data.</text>
</comment>
<evidence type="ECO:0000313" key="3">
    <source>
        <dbReference type="Proteomes" id="UP000308730"/>
    </source>
</evidence>
<evidence type="ECO:0000313" key="2">
    <source>
        <dbReference type="EMBL" id="THH21617.1"/>
    </source>
</evidence>
<dbReference type="AlphaFoldDB" id="A0A4S4MA02"/>
<organism evidence="2 3">
    <name type="scientific">Antrodiella citrinella</name>
    <dbReference type="NCBI Taxonomy" id="2447956"/>
    <lineage>
        <taxon>Eukaryota</taxon>
        <taxon>Fungi</taxon>
        <taxon>Dikarya</taxon>
        <taxon>Basidiomycota</taxon>
        <taxon>Agaricomycotina</taxon>
        <taxon>Agaricomycetes</taxon>
        <taxon>Polyporales</taxon>
        <taxon>Steccherinaceae</taxon>
        <taxon>Antrodiella</taxon>
    </lineage>
</organism>
<feature type="compositionally biased region" description="Basic and acidic residues" evidence="1">
    <location>
        <begin position="352"/>
        <end position="361"/>
    </location>
</feature>
<sequence>MPATYDILGLVFGILGLLPMLAYGRSQLPGYKLKQLDATFEETIALLEAAVRDGFVPDDHFEPYIRARLRPLRNWTESTRACVLRANGLHQQIVGMFSGLSSKIETVARVVRGIRERIVSVSDKERRRASEQEYRGLASPFPAGSDRSGPFSLLSTAVGMFSRTKEDESYLEIEMIACLQTLAPHLPDVPAPPPIHFDRLTTTQHQPLRAQSTFELSLRNNGASQYNQGPVTHALPLYQQPAPLAFQEYGPSYRAADEPVLLGHFDPFLQNRPDLTNEDRASRGPTIDQCDLQELLAEVTQRINTNFMQDIASSMQDMAASMRSIEAALGHNLPRAPHASPPSPDVETGLLRPDRGSDFVL</sequence>
<evidence type="ECO:0000256" key="1">
    <source>
        <dbReference type="SAM" id="MobiDB-lite"/>
    </source>
</evidence>
<proteinExistence type="predicted"/>
<dbReference type="EMBL" id="SGPM01000437">
    <property type="protein sequence ID" value="THH21617.1"/>
    <property type="molecule type" value="Genomic_DNA"/>
</dbReference>
<protein>
    <submittedName>
        <fullName evidence="2">Uncharacterized protein</fullName>
    </submittedName>
</protein>
<dbReference type="Proteomes" id="UP000308730">
    <property type="component" value="Unassembled WGS sequence"/>
</dbReference>
<name>A0A4S4MA02_9APHY</name>
<keyword evidence="3" id="KW-1185">Reference proteome</keyword>
<accession>A0A4S4MA02</accession>
<dbReference type="OrthoDB" id="2758729at2759"/>